<organism evidence="8 9">
    <name type="scientific">Betta splendens</name>
    <name type="common">Siamese fighting fish</name>
    <dbReference type="NCBI Taxonomy" id="158456"/>
    <lineage>
        <taxon>Eukaryota</taxon>
        <taxon>Metazoa</taxon>
        <taxon>Chordata</taxon>
        <taxon>Craniata</taxon>
        <taxon>Vertebrata</taxon>
        <taxon>Euteleostomi</taxon>
        <taxon>Actinopterygii</taxon>
        <taxon>Neopterygii</taxon>
        <taxon>Teleostei</taxon>
        <taxon>Neoteleostei</taxon>
        <taxon>Acanthomorphata</taxon>
        <taxon>Anabantaria</taxon>
        <taxon>Anabantiformes</taxon>
        <taxon>Anabantoidei</taxon>
        <taxon>Osphronemidae</taxon>
        <taxon>Betta</taxon>
    </lineage>
</organism>
<dbReference type="OrthoDB" id="8955697at2759"/>
<dbReference type="Pfam" id="PF05835">
    <property type="entry name" value="Synaphin"/>
    <property type="match status" value="1"/>
</dbReference>
<dbReference type="GO" id="GO:0043195">
    <property type="term" value="C:terminal bouton"/>
    <property type="evidence" value="ECO:0007669"/>
    <property type="project" value="TreeGrafter"/>
</dbReference>
<evidence type="ECO:0000256" key="6">
    <source>
        <dbReference type="ARBA" id="ARBA00034103"/>
    </source>
</evidence>
<dbReference type="GO" id="GO:0031201">
    <property type="term" value="C:SNARE complex"/>
    <property type="evidence" value="ECO:0007669"/>
    <property type="project" value="TreeGrafter"/>
</dbReference>
<keyword evidence="8" id="KW-1185">Reference proteome</keyword>
<accession>A0A9W2XBR7</accession>
<dbReference type="PANTHER" id="PTHR16705">
    <property type="entry name" value="COMPLEXIN"/>
    <property type="match status" value="1"/>
</dbReference>
<evidence type="ECO:0000256" key="7">
    <source>
        <dbReference type="SAM" id="MobiDB-lite"/>
    </source>
</evidence>
<feature type="region of interest" description="Disordered" evidence="7">
    <location>
        <begin position="31"/>
        <end position="59"/>
    </location>
</feature>
<dbReference type="GO" id="GO:0019905">
    <property type="term" value="F:syntaxin binding"/>
    <property type="evidence" value="ECO:0007669"/>
    <property type="project" value="InterPro"/>
</dbReference>
<reference evidence="9" key="1">
    <citation type="submission" date="2025-08" db="UniProtKB">
        <authorList>
            <consortium name="RefSeq"/>
        </authorList>
    </citation>
    <scope>IDENTIFICATION</scope>
</reference>
<comment type="subcellular location">
    <subcellularLocation>
        <location evidence="6">Synapse</location>
    </subcellularLocation>
</comment>
<feature type="compositionally biased region" description="Basic residues" evidence="7">
    <location>
        <begin position="31"/>
        <end position="44"/>
    </location>
</feature>
<keyword evidence="4" id="KW-0532">Neurotransmitter transport</keyword>
<evidence type="ECO:0000256" key="3">
    <source>
        <dbReference type="ARBA" id="ARBA00022483"/>
    </source>
</evidence>
<evidence type="ECO:0000256" key="2">
    <source>
        <dbReference type="ARBA" id="ARBA00022448"/>
    </source>
</evidence>
<dbReference type="PANTHER" id="PTHR16705:SF5">
    <property type="entry name" value="COMPLEXIN-3"/>
    <property type="match status" value="1"/>
</dbReference>
<name>A0A9W2XBR7_BETSP</name>
<evidence type="ECO:0000313" key="9">
    <source>
        <dbReference type="RefSeq" id="XP_055359151.1"/>
    </source>
</evidence>
<dbReference type="GO" id="GO:0016079">
    <property type="term" value="P:synaptic vesicle exocytosis"/>
    <property type="evidence" value="ECO:0007669"/>
    <property type="project" value="TreeGrafter"/>
</dbReference>
<dbReference type="AlphaFoldDB" id="A0A9W2XBR7"/>
<feature type="region of interest" description="Disordered" evidence="7">
    <location>
        <begin position="140"/>
        <end position="165"/>
    </location>
</feature>
<gene>
    <name evidence="9" type="primary">LOC114842554</name>
</gene>
<keyword evidence="2" id="KW-0813">Transport</keyword>
<comment type="similarity">
    <text evidence="1">Belongs to the complexin/synaphin family.</text>
</comment>
<sequence>MEPVARLKRSVRKLSGCVWGTEEREICAKRRVRRGRGGCNRSRRPKDPSGGRSYQADLDKERKLREAMNAQKNAERAAVRAHFRRKYQLAENPKDSEHLRSVGGKVSLPRELSQMIYPQARGKDGGFNLLSAFQGLGFGAAAPAGRRPDKPAAAAPSDADSCSVM</sequence>
<dbReference type="GO" id="GO:0046928">
    <property type="term" value="P:regulation of neurotransmitter secretion"/>
    <property type="evidence" value="ECO:0007669"/>
    <property type="project" value="TreeGrafter"/>
</dbReference>
<dbReference type="Proteomes" id="UP000515150">
    <property type="component" value="Chromosome 16"/>
</dbReference>
<keyword evidence="3" id="KW-0268">Exocytosis</keyword>
<evidence type="ECO:0000256" key="4">
    <source>
        <dbReference type="ARBA" id="ARBA00022775"/>
    </source>
</evidence>
<dbReference type="KEGG" id="bspl:114842554"/>
<dbReference type="InterPro" id="IPR008849">
    <property type="entry name" value="Synaphin"/>
</dbReference>
<evidence type="ECO:0000256" key="5">
    <source>
        <dbReference type="ARBA" id="ARBA00023018"/>
    </source>
</evidence>
<protein>
    <submittedName>
        <fullName evidence="9">Complexin-3-like isoform X1</fullName>
    </submittedName>
</protein>
<keyword evidence="5" id="KW-0770">Synapse</keyword>
<evidence type="ECO:0000313" key="8">
    <source>
        <dbReference type="Proteomes" id="UP000515150"/>
    </source>
</evidence>
<dbReference type="GeneID" id="114842554"/>
<evidence type="ECO:0000256" key="1">
    <source>
        <dbReference type="ARBA" id="ARBA00005396"/>
    </source>
</evidence>
<dbReference type="RefSeq" id="XP_055359151.1">
    <property type="nucleotide sequence ID" value="XM_055503176.1"/>
</dbReference>
<proteinExistence type="inferred from homology"/>
<dbReference type="CDD" id="cd22809">
    <property type="entry name" value="Complexin_NTD_CPLX_III_IV"/>
    <property type="match status" value="1"/>
</dbReference>